<comment type="caution">
    <text evidence="1">The sequence shown here is derived from an EMBL/GenBank/DDBJ whole genome shotgun (WGS) entry which is preliminary data.</text>
</comment>
<dbReference type="CDD" id="cd15482">
    <property type="entry name" value="Sialidase_non-viral"/>
    <property type="match status" value="1"/>
</dbReference>
<name>A0A0F8ZEP2_9ZZZZ</name>
<dbReference type="InterPro" id="IPR052025">
    <property type="entry name" value="Xyloglucanase_GH74"/>
</dbReference>
<reference evidence="1" key="1">
    <citation type="journal article" date="2015" name="Nature">
        <title>Complex archaea that bridge the gap between prokaryotes and eukaryotes.</title>
        <authorList>
            <person name="Spang A."/>
            <person name="Saw J.H."/>
            <person name="Jorgensen S.L."/>
            <person name="Zaremba-Niedzwiedzka K."/>
            <person name="Martijn J."/>
            <person name="Lind A.E."/>
            <person name="van Eijk R."/>
            <person name="Schleper C."/>
            <person name="Guy L."/>
            <person name="Ettema T.J."/>
        </authorList>
    </citation>
    <scope>NUCLEOTIDE SEQUENCE</scope>
</reference>
<organism evidence="1">
    <name type="scientific">marine sediment metagenome</name>
    <dbReference type="NCBI Taxonomy" id="412755"/>
    <lineage>
        <taxon>unclassified sequences</taxon>
        <taxon>metagenomes</taxon>
        <taxon>ecological metagenomes</taxon>
    </lineage>
</organism>
<dbReference type="InterPro" id="IPR036278">
    <property type="entry name" value="Sialidase_sf"/>
</dbReference>
<dbReference type="EMBL" id="LAZR01063957">
    <property type="protein sequence ID" value="KKK58486.1"/>
    <property type="molecule type" value="Genomic_DNA"/>
</dbReference>
<feature type="non-terminal residue" evidence="1">
    <location>
        <position position="268"/>
    </location>
</feature>
<proteinExistence type="predicted"/>
<dbReference type="Gene3D" id="2.130.10.10">
    <property type="entry name" value="YVTN repeat-like/Quinoprotein amine dehydrogenase"/>
    <property type="match status" value="1"/>
</dbReference>
<dbReference type="PANTHER" id="PTHR43739:SF5">
    <property type="entry name" value="EXO-ALPHA-SIALIDASE"/>
    <property type="match status" value="1"/>
</dbReference>
<evidence type="ECO:0008006" key="2">
    <source>
        <dbReference type="Google" id="ProtNLM"/>
    </source>
</evidence>
<dbReference type="SUPFAM" id="SSF50939">
    <property type="entry name" value="Sialidases"/>
    <property type="match status" value="1"/>
</dbReference>
<evidence type="ECO:0000313" key="1">
    <source>
        <dbReference type="EMBL" id="KKK58486.1"/>
    </source>
</evidence>
<accession>A0A0F8ZEP2</accession>
<sequence>MLFTDDEGKRWREARGVSGRVIRFVAAGKSVLVGTAAGVFGSADGGRTFTKKVSGLPADRGLSSFAGGTKGKTTILYATTPCRLEGGKLTGGVYVSTDLGESWARRMNPKINVQTKGTSEWRGNLPQYPIIVANDADPARAYVACSGTSYFPPNHNTVYRTDDAGKSWTETFFVDPRFKGFNADHDWMTSYRGTSWVATPRHMEISPVDPDTVMRVDGMFLFITRNAGKTWQAGHAVKAVDSDDDAKVTWANNGLVVTTTWNYYVDPH</sequence>
<gene>
    <name evidence="1" type="ORF">LCGC14_3043960</name>
</gene>
<protein>
    <recommendedName>
        <fullName evidence="2">Sortilin N-terminal domain-containing protein</fullName>
    </recommendedName>
</protein>
<dbReference type="AlphaFoldDB" id="A0A0F8ZEP2"/>
<dbReference type="InterPro" id="IPR015943">
    <property type="entry name" value="WD40/YVTN_repeat-like_dom_sf"/>
</dbReference>
<dbReference type="GO" id="GO:0010411">
    <property type="term" value="P:xyloglucan metabolic process"/>
    <property type="evidence" value="ECO:0007669"/>
    <property type="project" value="TreeGrafter"/>
</dbReference>
<dbReference type="PANTHER" id="PTHR43739">
    <property type="entry name" value="XYLOGLUCANASE (EUROFUNG)"/>
    <property type="match status" value="1"/>
</dbReference>